<comment type="caution">
    <text evidence="2">The sequence shown here is derived from an EMBL/GenBank/DDBJ whole genome shotgun (WGS) entry which is preliminary data.</text>
</comment>
<dbReference type="Proteomes" id="UP000193335">
    <property type="component" value="Unassembled WGS sequence"/>
</dbReference>
<name>A0A1Y2JHK5_BRAJP</name>
<feature type="compositionally biased region" description="Low complexity" evidence="1">
    <location>
        <begin position="59"/>
        <end position="70"/>
    </location>
</feature>
<dbReference type="EMBL" id="NAFL01000275">
    <property type="protein sequence ID" value="OSJ26962.1"/>
    <property type="molecule type" value="Genomic_DNA"/>
</dbReference>
<feature type="compositionally biased region" description="Basic residues" evidence="1">
    <location>
        <begin position="71"/>
        <end position="80"/>
    </location>
</feature>
<gene>
    <name evidence="2" type="ORF">BSZ19_34970</name>
</gene>
<proteinExistence type="predicted"/>
<dbReference type="AlphaFoldDB" id="A0A1Y2JHK5"/>
<feature type="region of interest" description="Disordered" evidence="1">
    <location>
        <begin position="59"/>
        <end position="98"/>
    </location>
</feature>
<organism evidence="2 3">
    <name type="scientific">Bradyrhizobium japonicum</name>
    <dbReference type="NCBI Taxonomy" id="375"/>
    <lineage>
        <taxon>Bacteria</taxon>
        <taxon>Pseudomonadati</taxon>
        <taxon>Pseudomonadota</taxon>
        <taxon>Alphaproteobacteria</taxon>
        <taxon>Hyphomicrobiales</taxon>
        <taxon>Nitrobacteraceae</taxon>
        <taxon>Bradyrhizobium</taxon>
    </lineage>
</organism>
<accession>A0A1Y2JHK5</accession>
<protein>
    <submittedName>
        <fullName evidence="2">Transcriptional regulator</fullName>
    </submittedName>
</protein>
<sequence length="98" mass="10510">MSARKPAELSPESIARSNRRRLAAEEGALALADVERQSIEIRKNMARLREAREAKQAADAALQATLPAPTVRKRASRAARKPSSTPPADQPSLPANGS</sequence>
<dbReference type="RefSeq" id="WP_085403665.1">
    <property type="nucleotide sequence ID" value="NZ_NAFL01000275.1"/>
</dbReference>
<reference evidence="2 3" key="1">
    <citation type="submission" date="2017-03" db="EMBL/GenBank/DDBJ databases">
        <title>Whole genome sequences of fourteen strains of Bradyrhizobium canariense and one strain of Bradyrhizobium japonicum isolated from Lupinus (Papilionoideae: Genisteae) species in Algeria.</title>
        <authorList>
            <person name="Crovadore J."/>
            <person name="Chekireb D."/>
            <person name="Brachmann A."/>
            <person name="Chablais R."/>
            <person name="Cochard B."/>
            <person name="Lefort F."/>
        </authorList>
    </citation>
    <scope>NUCLEOTIDE SEQUENCE [LARGE SCALE GENOMIC DNA]</scope>
    <source>
        <strain evidence="2 3">UBMA197</strain>
    </source>
</reference>
<evidence type="ECO:0000313" key="2">
    <source>
        <dbReference type="EMBL" id="OSJ26962.1"/>
    </source>
</evidence>
<evidence type="ECO:0000313" key="3">
    <source>
        <dbReference type="Proteomes" id="UP000193335"/>
    </source>
</evidence>
<evidence type="ECO:0000256" key="1">
    <source>
        <dbReference type="SAM" id="MobiDB-lite"/>
    </source>
</evidence>